<feature type="compositionally biased region" description="Basic and acidic residues" evidence="1">
    <location>
        <begin position="43"/>
        <end position="56"/>
    </location>
</feature>
<feature type="domain" description="DUF6570" evidence="3">
    <location>
        <begin position="177"/>
        <end position="306"/>
    </location>
</feature>
<name>A0A0C3BQ51_PILCF</name>
<dbReference type="Pfam" id="PF14214">
    <property type="entry name" value="Helitron_like_N"/>
    <property type="match status" value="1"/>
</dbReference>
<accession>A0A0C3BQ51</accession>
<organism evidence="4 5">
    <name type="scientific">Piloderma croceum (strain F 1598)</name>
    <dbReference type="NCBI Taxonomy" id="765440"/>
    <lineage>
        <taxon>Eukaryota</taxon>
        <taxon>Fungi</taxon>
        <taxon>Dikarya</taxon>
        <taxon>Basidiomycota</taxon>
        <taxon>Agaricomycotina</taxon>
        <taxon>Agaricomycetes</taxon>
        <taxon>Agaricomycetidae</taxon>
        <taxon>Atheliales</taxon>
        <taxon>Atheliaceae</taxon>
        <taxon>Piloderma</taxon>
    </lineage>
</organism>
<dbReference type="Proteomes" id="UP000054166">
    <property type="component" value="Unassembled WGS sequence"/>
</dbReference>
<dbReference type="HOGENOM" id="CLU_262560_0_0_1"/>
<protein>
    <submittedName>
        <fullName evidence="4">Uncharacterized protein</fullName>
    </submittedName>
</protein>
<reference evidence="4 5" key="1">
    <citation type="submission" date="2014-04" db="EMBL/GenBank/DDBJ databases">
        <authorList>
            <consortium name="DOE Joint Genome Institute"/>
            <person name="Kuo A."/>
            <person name="Tarkka M."/>
            <person name="Buscot F."/>
            <person name="Kohler A."/>
            <person name="Nagy L.G."/>
            <person name="Floudas D."/>
            <person name="Copeland A."/>
            <person name="Barry K.W."/>
            <person name="Cichocki N."/>
            <person name="Veneault-Fourrey C."/>
            <person name="LaButti K."/>
            <person name="Lindquist E.A."/>
            <person name="Lipzen A."/>
            <person name="Lundell T."/>
            <person name="Morin E."/>
            <person name="Murat C."/>
            <person name="Sun H."/>
            <person name="Tunlid A."/>
            <person name="Henrissat B."/>
            <person name="Grigoriev I.V."/>
            <person name="Hibbett D.S."/>
            <person name="Martin F."/>
            <person name="Nordberg H.P."/>
            <person name="Cantor M.N."/>
            <person name="Hua S.X."/>
        </authorList>
    </citation>
    <scope>NUCLEOTIDE SEQUENCE [LARGE SCALE GENOMIC DNA]</scope>
    <source>
        <strain evidence="4 5">F 1598</strain>
    </source>
</reference>
<reference evidence="5" key="2">
    <citation type="submission" date="2015-01" db="EMBL/GenBank/DDBJ databases">
        <title>Evolutionary Origins and Diversification of the Mycorrhizal Mutualists.</title>
        <authorList>
            <consortium name="DOE Joint Genome Institute"/>
            <consortium name="Mycorrhizal Genomics Consortium"/>
            <person name="Kohler A."/>
            <person name="Kuo A."/>
            <person name="Nagy L.G."/>
            <person name="Floudas D."/>
            <person name="Copeland A."/>
            <person name="Barry K.W."/>
            <person name="Cichocki N."/>
            <person name="Veneault-Fourrey C."/>
            <person name="LaButti K."/>
            <person name="Lindquist E.A."/>
            <person name="Lipzen A."/>
            <person name="Lundell T."/>
            <person name="Morin E."/>
            <person name="Murat C."/>
            <person name="Riley R."/>
            <person name="Ohm R."/>
            <person name="Sun H."/>
            <person name="Tunlid A."/>
            <person name="Henrissat B."/>
            <person name="Grigoriev I.V."/>
            <person name="Hibbett D.S."/>
            <person name="Martin F."/>
        </authorList>
    </citation>
    <scope>NUCLEOTIDE SEQUENCE [LARGE SCALE GENOMIC DNA]</scope>
    <source>
        <strain evidence="5">F 1598</strain>
    </source>
</reference>
<evidence type="ECO:0000256" key="1">
    <source>
        <dbReference type="SAM" id="MobiDB-lite"/>
    </source>
</evidence>
<feature type="domain" description="Helitron helicase-like" evidence="2">
    <location>
        <begin position="435"/>
        <end position="648"/>
    </location>
</feature>
<gene>
    <name evidence="4" type="ORF">PILCRDRAFT_10285</name>
</gene>
<keyword evidence="5" id="KW-1185">Reference proteome</keyword>
<dbReference type="OrthoDB" id="3254930at2759"/>
<evidence type="ECO:0000313" key="4">
    <source>
        <dbReference type="EMBL" id="KIM79452.1"/>
    </source>
</evidence>
<evidence type="ECO:0000313" key="5">
    <source>
        <dbReference type="Proteomes" id="UP000054166"/>
    </source>
</evidence>
<dbReference type="EMBL" id="KN833009">
    <property type="protein sequence ID" value="KIM79452.1"/>
    <property type="molecule type" value="Genomic_DNA"/>
</dbReference>
<feature type="region of interest" description="Disordered" evidence="1">
    <location>
        <begin position="41"/>
        <end position="80"/>
    </location>
</feature>
<evidence type="ECO:0000259" key="3">
    <source>
        <dbReference type="Pfam" id="PF20209"/>
    </source>
</evidence>
<dbReference type="InterPro" id="IPR046700">
    <property type="entry name" value="DUF6570"/>
</dbReference>
<evidence type="ECO:0000259" key="2">
    <source>
        <dbReference type="Pfam" id="PF14214"/>
    </source>
</evidence>
<dbReference type="InterPro" id="IPR025476">
    <property type="entry name" value="Helitron_helicase-like"/>
</dbReference>
<dbReference type="InParanoid" id="A0A0C3BQ51"/>
<proteinExistence type="predicted"/>
<dbReference type="Pfam" id="PF20209">
    <property type="entry name" value="DUF6570"/>
    <property type="match status" value="1"/>
</dbReference>
<sequence length="1287" mass="145850">MESMCHQNHELVTLQLSLKNTPVLLVKHICLDASGRKHKRERQQKTEISKCQLQKEAKRKRDKREALQLSPHEFPPSPPSEILQETIARGWCKDTSPDEFMEGGCAVCGQLTPVSQLSELSKSGCNLDVLVREGMGLTSLERFSAKDPVQEVKGPVLDQTCTNICTSCKDSLQEGLAPKYALANGLWLGSVPSQLQNLTYAEQLLISRVRRNKCIVQVSSGMHKMKANVIAFENPMPKIYQRLPPPIGDLDEVLAFIYTGPCRPSPEDMDRTPLLVHRNKVSEALEWLVLNHADYRNMDIAYDNLESYPENGPPVMVTYRKAFSNKNPEAVSAFDNEKEEGVDDGPCPFVVNGITGEKLSTMGPKALAAKAAKHLKEDDGKVLAIGHAEKPESMYDNPQLYPMMFPWLFPYGLGGIGGVNADNVEMSDLMHKRKLLMYHDKRFQMDAHFPLIAFNHEQIKKSTTGGYLMTERQNFDEIADRLMNVDTGVLDDLSQRLLKGERVKPVTDEEKACYKLISDLDHVGGHVQGSLTSKRYMRNEIWSLIYYVGAPSWFITSAPADSKHPICLYYADTKETFCPDIRSSNECYRLIANNPVASARFFHVMVQMFIKHVLGVDQDHPGLYGNTSAYYGTVEQQGRLTLHLHLLLWISGSLTPQEIRDKIMDVNSDFQKKMVEYLESLCVGEFLTGEKIDVSEKVHNTSGTSSYCDPTFTLPKPPPSPCDENCVKCSCDENRTSWWQNFKDTVDDLLLRSNQHVHTFDENGNNTSYCANSKGECKRRFPRDTFEQTLVDPKTGALNLKKGEAWMNAVTPMLTYLLRSNSDVTSLLSGTAIKAIVAYISDYITKPGLKTYSIFDVIKSIFDKNSEMIGGNLKQREKVRKIFTQVVNSLTSKMEIGGLMASLYILGNPDHYTDHKFVPFYWRGYVKEALNSWAEIQESEKVADLDNLPDKVVINKSQGKFIGLSKVNDYVYRPSAYEKVSLYDWIRFAEKTKKRRMVKKAVGEAADDPDFEEDSDDELNIQPAKVEMEIKEEVTEHDTTVPPLADFIEDDIGYLNDVDAGEDDEEENDELDVMDELAEHVPKTDHSFQPHHPQHNTHKAHMSDRGDWEYYCCTMLTLFKPWRSGKDLKSSEESWDEGFVTHEFTKQQMEIMKYFNLWYECLDARDDYSAKRDKKDGGISYQWATADVLDDLDDLHDSELALMGADFDPGEEYAVEEDAINALGKKRMSRRNEMLATERTMTMAGWLDKCEDGLPDVGSLTPMKPECDQSSKVWRAAVLAKKTSCFG</sequence>